<dbReference type="STRING" id="1801766.A2997_00820"/>
<reference evidence="3 4" key="1">
    <citation type="journal article" date="2016" name="Nat. Commun.">
        <title>Thousands of microbial genomes shed light on interconnected biogeochemical processes in an aquifer system.</title>
        <authorList>
            <person name="Anantharaman K."/>
            <person name="Brown C.T."/>
            <person name="Hug L.A."/>
            <person name="Sharon I."/>
            <person name="Castelle C.J."/>
            <person name="Probst A.J."/>
            <person name="Thomas B.C."/>
            <person name="Singh A."/>
            <person name="Wilkins M.J."/>
            <person name="Karaoz U."/>
            <person name="Brodie E.L."/>
            <person name="Williams K.H."/>
            <person name="Hubbard S.S."/>
            <person name="Banfield J.F."/>
        </authorList>
    </citation>
    <scope>NUCLEOTIDE SEQUENCE [LARGE SCALE GENOMIC DNA]</scope>
</reference>
<dbReference type="Gene3D" id="3.40.50.12230">
    <property type="match status" value="1"/>
</dbReference>
<dbReference type="EMBL" id="MFUQ01000005">
    <property type="protein sequence ID" value="OGI83979.1"/>
    <property type="molecule type" value="Genomic_DNA"/>
</dbReference>
<comment type="caution">
    <text evidence="3">The sequence shown here is derived from an EMBL/GenBank/DDBJ whole genome shotgun (WGS) entry which is preliminary data.</text>
</comment>
<name>A0A1F6WQ21_9BACT</name>
<dbReference type="PANTHER" id="PTHR11138:SF5">
    <property type="entry name" value="METHIONYL-TRNA FORMYLTRANSFERASE, MITOCHONDRIAL"/>
    <property type="match status" value="1"/>
</dbReference>
<proteinExistence type="predicted"/>
<dbReference type="InterPro" id="IPR036477">
    <property type="entry name" value="Formyl_transf_N_sf"/>
</dbReference>
<dbReference type="EC" id="2.1.2.9" evidence="1"/>
<dbReference type="InterPro" id="IPR002376">
    <property type="entry name" value="Formyl_transf_N"/>
</dbReference>
<organism evidence="3 4">
    <name type="scientific">Candidatus Nomurabacteria bacterium RIFCSPLOWO2_01_FULL_36_10b</name>
    <dbReference type="NCBI Taxonomy" id="1801766"/>
    <lineage>
        <taxon>Bacteria</taxon>
        <taxon>Candidatus Nomuraibacteriota</taxon>
    </lineage>
</organism>
<dbReference type="PANTHER" id="PTHR11138">
    <property type="entry name" value="METHIONYL-TRNA FORMYLTRANSFERASE"/>
    <property type="match status" value="1"/>
</dbReference>
<dbReference type="Proteomes" id="UP000179448">
    <property type="component" value="Unassembled WGS sequence"/>
</dbReference>
<evidence type="ECO:0000259" key="2">
    <source>
        <dbReference type="Pfam" id="PF00551"/>
    </source>
</evidence>
<keyword evidence="3" id="KW-0808">Transferase</keyword>
<accession>A0A1F6WQ21</accession>
<protein>
    <recommendedName>
        <fullName evidence="1">methionyl-tRNA formyltransferase</fullName>
        <ecNumber evidence="1">2.1.2.9</ecNumber>
    </recommendedName>
</protein>
<evidence type="ECO:0000313" key="3">
    <source>
        <dbReference type="EMBL" id="OGI83979.1"/>
    </source>
</evidence>
<dbReference type="SUPFAM" id="SSF53328">
    <property type="entry name" value="Formyltransferase"/>
    <property type="match status" value="1"/>
</dbReference>
<dbReference type="InterPro" id="IPR005794">
    <property type="entry name" value="Fmt"/>
</dbReference>
<dbReference type="InterPro" id="IPR041711">
    <property type="entry name" value="Met-tRNA-FMT_N"/>
</dbReference>
<feature type="domain" description="Formyl transferase N-terminal" evidence="2">
    <location>
        <begin position="4"/>
        <end position="181"/>
    </location>
</feature>
<gene>
    <name evidence="3" type="ORF">A2997_00820</name>
</gene>
<dbReference type="CDD" id="cd08646">
    <property type="entry name" value="FMT_core_Met-tRNA-FMT_N"/>
    <property type="match status" value="1"/>
</dbReference>
<evidence type="ECO:0000256" key="1">
    <source>
        <dbReference type="ARBA" id="ARBA00012261"/>
    </source>
</evidence>
<evidence type="ECO:0000313" key="4">
    <source>
        <dbReference type="Proteomes" id="UP000179448"/>
    </source>
</evidence>
<dbReference type="Pfam" id="PF00551">
    <property type="entry name" value="Formyl_trans_N"/>
    <property type="match status" value="1"/>
</dbReference>
<dbReference type="AlphaFoldDB" id="A0A1F6WQ21"/>
<sequence length="272" mass="31063">MKHNIAFFGTPNICIPVLNALRDADYLPSLIITNPDRPFGRKQSELVPPPAKVWALEHNIKVLQPEKIDESFYEEMKKHSWDIFIVIAYGHIMPESLIALPKHGTVNIHYSLLPRWRGATPIEAVILAGDAETGITIQSMQYELDAGPILAQESIPLTGHEYATDLYNHLGEKGAELLIQILPSIFDGTIAQREQDITKITHCHKTQKSDGELLKTDTDEIKWRKYRAYYGWPDVFFFDAQGKRVKVTEADFINETFIIKKVIREGESEKMY</sequence>
<dbReference type="GO" id="GO:0005829">
    <property type="term" value="C:cytosol"/>
    <property type="evidence" value="ECO:0007669"/>
    <property type="project" value="TreeGrafter"/>
</dbReference>
<dbReference type="NCBIfam" id="TIGR00460">
    <property type="entry name" value="fmt"/>
    <property type="match status" value="1"/>
</dbReference>
<dbReference type="GO" id="GO:0004479">
    <property type="term" value="F:methionyl-tRNA formyltransferase activity"/>
    <property type="evidence" value="ECO:0007669"/>
    <property type="project" value="UniProtKB-EC"/>
</dbReference>